<evidence type="ECO:0000313" key="1">
    <source>
        <dbReference type="Proteomes" id="UP000694866"/>
    </source>
</evidence>
<dbReference type="KEGG" id="fas:105263772"/>
<accession>A0A9R1TU93</accession>
<dbReference type="OrthoDB" id="10264956at2759"/>
<dbReference type="GeneID" id="105263772"/>
<dbReference type="Proteomes" id="UP000694866">
    <property type="component" value="Unplaced"/>
</dbReference>
<evidence type="ECO:0000313" key="2">
    <source>
        <dbReference type="RefSeq" id="XP_011298496.1"/>
    </source>
</evidence>
<gene>
    <name evidence="2" type="primary">LOC105263772</name>
</gene>
<evidence type="ECO:0008006" key="3">
    <source>
        <dbReference type="Google" id="ProtNLM"/>
    </source>
</evidence>
<dbReference type="InterPro" id="IPR019193">
    <property type="entry name" value="UBQ-conj_enz_E2-bd_prot"/>
</dbReference>
<reference evidence="2" key="1">
    <citation type="submission" date="2025-08" db="UniProtKB">
        <authorList>
            <consortium name="RefSeq"/>
        </authorList>
    </citation>
    <scope>IDENTIFICATION</scope>
    <source>
        <strain evidence="2">USDA-PBARC FA_bdor</strain>
        <tissue evidence="2">Whole organism</tissue>
    </source>
</reference>
<dbReference type="Pfam" id="PF09814">
    <property type="entry name" value="HECT_2"/>
    <property type="match status" value="1"/>
</dbReference>
<protein>
    <recommendedName>
        <fullName evidence="3">HECT-type E3 ubiquitin transferase E3D</fullName>
    </recommendedName>
</protein>
<proteinExistence type="predicted"/>
<keyword evidence="1" id="KW-1185">Reference proteome</keyword>
<dbReference type="AlphaFoldDB" id="A0A9R1TU93"/>
<sequence length="370" mass="42478">MESITIEKRPRIQSCNVFISTRNPIESHKMKLSLKNNLIGLKLFNNLFDIDLESLIIIPESLSSLNVSDKYVSFRLQSSPVDSTVGTFSTEVIDSQKIEREIVTEKSDIQLPPKNTQLSLVCSCCKNILSKSDIIFKRVLPLPSDDCDPSQWFCCSHTGDDFNITTLLQPRDNDFFYGSHYSILSRNIFLDKYKIFGEDIVCNRCLTVLGSCHLENHGDAIKFWNSSLQFTLKSSPSVYCNETNPWIDFRAAFLHCINDDIFNTEINFLAVEQNRQYLLIIKPVEKNLCLLTESLTSKLTKITLVKKFVTKVLYRYEKLQCPVKNNSDVRICRISVKSMIAGIDNLIISSRRIPPIYRKVEVNYHVGYIQ</sequence>
<dbReference type="RefSeq" id="XP_011298496.1">
    <property type="nucleotide sequence ID" value="XM_011300194.1"/>
</dbReference>
<name>A0A9R1TU93_9HYME</name>
<organism evidence="1 2">
    <name type="scientific">Fopius arisanus</name>
    <dbReference type="NCBI Taxonomy" id="64838"/>
    <lineage>
        <taxon>Eukaryota</taxon>
        <taxon>Metazoa</taxon>
        <taxon>Ecdysozoa</taxon>
        <taxon>Arthropoda</taxon>
        <taxon>Hexapoda</taxon>
        <taxon>Insecta</taxon>
        <taxon>Pterygota</taxon>
        <taxon>Neoptera</taxon>
        <taxon>Endopterygota</taxon>
        <taxon>Hymenoptera</taxon>
        <taxon>Apocrita</taxon>
        <taxon>Ichneumonoidea</taxon>
        <taxon>Braconidae</taxon>
        <taxon>Opiinae</taxon>
        <taxon>Fopius</taxon>
    </lineage>
</organism>